<dbReference type="InParanoid" id="A0A1Y5T6K7"/>
<protein>
    <recommendedName>
        <fullName evidence="5">DUF502 domain-containing protein</fullName>
    </recommendedName>
</protein>
<dbReference type="Proteomes" id="UP000193200">
    <property type="component" value="Unassembled WGS sequence"/>
</dbReference>
<feature type="transmembrane region" description="Helical" evidence="2">
    <location>
        <begin position="80"/>
        <end position="113"/>
    </location>
</feature>
<proteinExistence type="predicted"/>
<reference evidence="3 4" key="1">
    <citation type="submission" date="2017-03" db="EMBL/GenBank/DDBJ databases">
        <authorList>
            <person name="Afonso C.L."/>
            <person name="Miller P.J."/>
            <person name="Scott M.A."/>
            <person name="Spackman E."/>
            <person name="Goraichik I."/>
            <person name="Dimitrov K.M."/>
            <person name="Suarez D.L."/>
            <person name="Swayne D.E."/>
        </authorList>
    </citation>
    <scope>NUCLEOTIDE SEQUENCE [LARGE SCALE GENOMIC DNA]</scope>
    <source>
        <strain evidence="3 4">CECT 7691</strain>
    </source>
</reference>
<accession>A0A1Y5T6K7</accession>
<feature type="transmembrane region" description="Helical" evidence="2">
    <location>
        <begin position="37"/>
        <end position="60"/>
    </location>
</feature>
<gene>
    <name evidence="3" type="ORF">OCH7691_02362</name>
</gene>
<evidence type="ECO:0000256" key="2">
    <source>
        <dbReference type="SAM" id="Phobius"/>
    </source>
</evidence>
<dbReference type="AlphaFoldDB" id="A0A1Y5T6K7"/>
<evidence type="ECO:0000313" key="3">
    <source>
        <dbReference type="EMBL" id="SLN55107.1"/>
    </source>
</evidence>
<dbReference type="Pfam" id="PF04367">
    <property type="entry name" value="DUF502"/>
    <property type="match status" value="1"/>
</dbReference>
<keyword evidence="2" id="KW-0812">Transmembrane</keyword>
<sequence length="273" mass="29648">MNAKRRKRRPADDIDESGLGRLMQPAPKAGFLARLRAYMFTGIVVVAPIAITVYLAWTLIHFVDSQITPLIPDRYNPETYLPFTLPGIGLLALLVMLTLVGFLTANILGRAIVGFGERMVGRMPVIRTVYRTFKQIFESVLAQSNSFREVVLVEYPRPGLWAVAFLTSEETHHLGLEGDNDMVAMFLPTTPNPTSGFLLFAPRADLIFLDMTVEEGVKLVISAGMVWPDADGESAVVVGGKGDATQRVAAKKGESVRAADEGDGEIAGDAGRG</sequence>
<dbReference type="PANTHER" id="PTHR31876:SF26">
    <property type="entry name" value="PROTEIN LIKE COV 2"/>
    <property type="match status" value="1"/>
</dbReference>
<evidence type="ECO:0008006" key="5">
    <source>
        <dbReference type="Google" id="ProtNLM"/>
    </source>
</evidence>
<evidence type="ECO:0000256" key="1">
    <source>
        <dbReference type="SAM" id="MobiDB-lite"/>
    </source>
</evidence>
<name>A0A1Y5T6K7_9PROT</name>
<dbReference type="PANTHER" id="PTHR31876">
    <property type="entry name" value="COV-LIKE PROTEIN 1"/>
    <property type="match status" value="1"/>
</dbReference>
<feature type="compositionally biased region" description="Basic and acidic residues" evidence="1">
    <location>
        <begin position="251"/>
        <end position="260"/>
    </location>
</feature>
<dbReference type="RefSeq" id="WP_217807943.1">
    <property type="nucleotide sequence ID" value="NZ_FWFR01000002.1"/>
</dbReference>
<keyword evidence="4" id="KW-1185">Reference proteome</keyword>
<organism evidence="3 4">
    <name type="scientific">Oceanibacterium hippocampi</name>
    <dbReference type="NCBI Taxonomy" id="745714"/>
    <lineage>
        <taxon>Bacteria</taxon>
        <taxon>Pseudomonadati</taxon>
        <taxon>Pseudomonadota</taxon>
        <taxon>Alphaproteobacteria</taxon>
        <taxon>Sneathiellales</taxon>
        <taxon>Sneathiellaceae</taxon>
        <taxon>Oceanibacterium</taxon>
    </lineage>
</organism>
<dbReference type="InterPro" id="IPR007462">
    <property type="entry name" value="COV1-like"/>
</dbReference>
<dbReference type="EMBL" id="FWFR01000002">
    <property type="protein sequence ID" value="SLN55107.1"/>
    <property type="molecule type" value="Genomic_DNA"/>
</dbReference>
<keyword evidence="2" id="KW-1133">Transmembrane helix</keyword>
<feature type="region of interest" description="Disordered" evidence="1">
    <location>
        <begin position="249"/>
        <end position="273"/>
    </location>
</feature>
<keyword evidence="2" id="KW-0472">Membrane</keyword>
<evidence type="ECO:0000313" key="4">
    <source>
        <dbReference type="Proteomes" id="UP000193200"/>
    </source>
</evidence>